<dbReference type="RefSeq" id="WP_188885925.1">
    <property type="nucleotide sequence ID" value="NZ_BLYJ01000041.1"/>
</dbReference>
<comment type="caution">
    <text evidence="1">The sequence shown here is derived from an EMBL/GenBank/DDBJ whole genome shotgun (WGS) entry which is preliminary data.</text>
</comment>
<dbReference type="EMBL" id="BLYJ01000041">
    <property type="protein sequence ID" value="GFO89305.1"/>
    <property type="molecule type" value="Genomic_DNA"/>
</dbReference>
<protein>
    <submittedName>
        <fullName evidence="1">Uncharacterized protein</fullName>
    </submittedName>
</protein>
<evidence type="ECO:0000313" key="2">
    <source>
        <dbReference type="Proteomes" id="UP000620147"/>
    </source>
</evidence>
<sequence>MSSAANVTVTIRNDAPFVSAGRYYLFSDPAAWTLMPTDEGSEQLPLTLDKHSYALGAEPVSSEPDEIQGLLRVYKVRPIALTLTDVRGTKAALSVSYRAENLAVLQEWGLDCRSAGEPKNPPEKSFLVRVTDGGELLSKGKLEVWREGDTLCFFRRDRNLYTGKDNLYSGELPVQAIRFYRLCGGMRTETRVSGGGVTVDRSAAYWAG</sequence>
<proteinExistence type="predicted"/>
<name>A0ABQ1E2Y5_9FIRM</name>
<keyword evidence="2" id="KW-1185">Reference proteome</keyword>
<organism evidence="1 2">
    <name type="scientific">Butyricicoccus faecihominis</name>
    <dbReference type="NCBI Taxonomy" id="1712515"/>
    <lineage>
        <taxon>Bacteria</taxon>
        <taxon>Bacillati</taxon>
        <taxon>Bacillota</taxon>
        <taxon>Clostridia</taxon>
        <taxon>Eubacteriales</taxon>
        <taxon>Butyricicoccaceae</taxon>
        <taxon>Butyricicoccus</taxon>
    </lineage>
</organism>
<accession>A0ABQ1E2Y5</accession>
<reference evidence="1 2" key="1">
    <citation type="submission" date="2020-06" db="EMBL/GenBank/DDBJ databases">
        <title>Characterization of fructooligosaccharide metabolism and fructooligosaccharide-degrading enzymes in human commensal butyrate producers.</title>
        <authorList>
            <person name="Tanno H."/>
            <person name="Fujii T."/>
            <person name="Hirano K."/>
            <person name="Maeno S."/>
            <person name="Tonozuka T."/>
            <person name="Sakamoto M."/>
            <person name="Ohkuma M."/>
            <person name="Tochio T."/>
            <person name="Endo A."/>
        </authorList>
    </citation>
    <scope>NUCLEOTIDE SEQUENCE [LARGE SCALE GENOMIC DNA]</scope>
    <source>
        <strain evidence="1 2">JCM 31056</strain>
    </source>
</reference>
<evidence type="ECO:0000313" key="1">
    <source>
        <dbReference type="EMBL" id="GFO89305.1"/>
    </source>
</evidence>
<dbReference type="Proteomes" id="UP000620147">
    <property type="component" value="Unassembled WGS sequence"/>
</dbReference>
<gene>
    <name evidence="1" type="ORF">BUFA31_24690</name>
</gene>